<proteinExistence type="predicted"/>
<dbReference type="RefSeq" id="WP_066386105.1">
    <property type="nucleotide sequence ID" value="NZ_CP036246.2"/>
</dbReference>
<dbReference type="KEGG" id="apoc:APORC_0241"/>
<dbReference type="SUPFAM" id="SSF52833">
    <property type="entry name" value="Thioredoxin-like"/>
    <property type="match status" value="1"/>
</dbReference>
<dbReference type="Gene3D" id="1.10.472.60">
    <property type="entry name" value="putative protein disulfide isomerase domain"/>
    <property type="match status" value="1"/>
</dbReference>
<name>A0A5C2HCE6_9BACT</name>
<organism evidence="1 2">
    <name type="scientific">Arcobacter porcinus</name>
    <dbReference type="NCBI Taxonomy" id="1935204"/>
    <lineage>
        <taxon>Bacteria</taxon>
        <taxon>Pseudomonadati</taxon>
        <taxon>Campylobacterota</taxon>
        <taxon>Epsilonproteobacteria</taxon>
        <taxon>Campylobacterales</taxon>
        <taxon>Arcobacteraceae</taxon>
        <taxon>Arcobacter</taxon>
    </lineage>
</organism>
<reference evidence="1 2" key="2">
    <citation type="submission" date="2019-09" db="EMBL/GenBank/DDBJ databases">
        <title>Taxonomic note: a critical rebuttal of the proposed division of the genus Arcobacter into six genera, emended descriptions of Arcobacter anaerophilus and the genus Arcobacter, and an assessment of genus-level boundaries for Epsilonproteobacteria using in silico genomic comparator tools.</title>
        <authorList>
            <person name="On S.L.W."/>
            <person name="Miller W.G."/>
            <person name="Biggs P."/>
            <person name="Cornelius A."/>
            <person name="Vandamme P."/>
        </authorList>
    </citation>
    <scope>NUCLEOTIDE SEQUENCE [LARGE SCALE GENOMIC DNA]</scope>
    <source>
        <strain evidence="1 2">CCUG 56899</strain>
    </source>
</reference>
<evidence type="ECO:0000313" key="1">
    <source>
        <dbReference type="EMBL" id="QEP39874.1"/>
    </source>
</evidence>
<reference evidence="1 2" key="1">
    <citation type="submission" date="2019-09" db="EMBL/GenBank/DDBJ databases">
        <title>Complete genome sequencing of four Arcobacter species reveals a diverse suite of mobile elements.</title>
        <authorList>
            <person name="Miller W.G."/>
            <person name="Yee E."/>
            <person name="Bono J.L."/>
        </authorList>
    </citation>
    <scope>NUCLEOTIDE SEQUENCE [LARGE SCALE GENOMIC DNA]</scope>
    <source>
        <strain evidence="1 2">CCUG 56899</strain>
    </source>
</reference>
<dbReference type="Proteomes" id="UP000322644">
    <property type="component" value="Chromosome"/>
</dbReference>
<dbReference type="Gene3D" id="3.40.30.10">
    <property type="entry name" value="Glutaredoxin"/>
    <property type="match status" value="1"/>
</dbReference>
<dbReference type="EMBL" id="CP036246">
    <property type="protein sequence ID" value="QEP39874.1"/>
    <property type="molecule type" value="Genomic_DNA"/>
</dbReference>
<evidence type="ECO:0000313" key="2">
    <source>
        <dbReference type="Proteomes" id="UP000322644"/>
    </source>
</evidence>
<gene>
    <name evidence="1" type="ORF">APORC_0241</name>
</gene>
<sequence>MMNCDDKLGVCSVSSDESANIKLKLDKKATLYYIGDPMCSWCYGMGDILKNVEKYCKINGIKFQILVAGLRAGGGDVWNDNFKSFLKNEWNKISELTKKEFSFSIFNLDFFNYDTRPACKAVYIVKKMTNNDSLVSLDFFSKIQSKFYAKSEDPKELGFYEEICKETKIDFKEFSELFNDEKTGDELEKEFMFSRTFSPSMPSLVLINDEKKTNISIGYSKYEDVISRLEKVL</sequence>
<dbReference type="AlphaFoldDB" id="A0A5C2HCE6"/>
<accession>A0A5C2HCE6</accession>
<dbReference type="CDD" id="cd03025">
    <property type="entry name" value="DsbA_FrnE_like"/>
    <property type="match status" value="1"/>
</dbReference>
<protein>
    <submittedName>
        <fullName evidence="1">DsbA family protein, FrnE-like subfamily</fullName>
    </submittedName>
</protein>
<dbReference type="InterPro" id="IPR036249">
    <property type="entry name" value="Thioredoxin-like_sf"/>
</dbReference>